<evidence type="ECO:0000256" key="5">
    <source>
        <dbReference type="ARBA" id="ARBA00022692"/>
    </source>
</evidence>
<reference evidence="19" key="1">
    <citation type="submission" date="2006-01" db="EMBL/GenBank/DDBJ databases">
        <title>Complete sequence of Novosphingobium aromaticivorans DSM 12444.</title>
        <authorList>
            <consortium name="US DOE Joint Genome Institute"/>
            <person name="Copeland A."/>
            <person name="Lucas S."/>
            <person name="Lapidus A."/>
            <person name="Barry K."/>
            <person name="Detter J.C."/>
            <person name="Glavina T."/>
            <person name="Hammon N."/>
            <person name="Israni S."/>
            <person name="Pitluck S."/>
            <person name="Chain P."/>
            <person name="Malfatti S."/>
            <person name="Shin M."/>
            <person name="Vergez L."/>
            <person name="Schmutz J."/>
            <person name="Larimer F."/>
            <person name="Land M."/>
            <person name="Kyrpides N."/>
            <person name="Ivanova N."/>
            <person name="Fredrickson J."/>
            <person name="Balkwill D."/>
            <person name="Romine M.F."/>
            <person name="Richardson P."/>
        </authorList>
    </citation>
    <scope>NUCLEOTIDE SEQUENCE [LARGE SCALE GENOMIC DNA]</scope>
    <source>
        <strain evidence="19">ATCC 700278 / DSM 12444 / CCUG 56034 / CIP 105152 / NBRC 16084 / F199</strain>
    </source>
</reference>
<evidence type="ECO:0000256" key="4">
    <source>
        <dbReference type="ARBA" id="ARBA00022496"/>
    </source>
</evidence>
<dbReference type="RefSeq" id="WP_011445341.1">
    <property type="nucleotide sequence ID" value="NC_007794.1"/>
</dbReference>
<evidence type="ECO:0000313" key="19">
    <source>
        <dbReference type="Proteomes" id="UP000009134"/>
    </source>
</evidence>
<keyword evidence="4" id="KW-0410">Iron transport</keyword>
<evidence type="ECO:0000256" key="2">
    <source>
        <dbReference type="ARBA" id="ARBA00022448"/>
    </source>
</evidence>
<dbReference type="GO" id="GO:0009279">
    <property type="term" value="C:cell outer membrane"/>
    <property type="evidence" value="ECO:0007669"/>
    <property type="project" value="UniProtKB-SubCell"/>
</dbReference>
<dbReference type="eggNOG" id="COG4771">
    <property type="taxonomic scope" value="Bacteria"/>
</dbReference>
<dbReference type="Pfam" id="PF07715">
    <property type="entry name" value="Plug"/>
    <property type="match status" value="1"/>
</dbReference>
<dbReference type="Pfam" id="PF00593">
    <property type="entry name" value="TonB_dep_Rec_b-barrel"/>
    <property type="match status" value="1"/>
</dbReference>
<dbReference type="InterPro" id="IPR010917">
    <property type="entry name" value="TonB_rcpt_CS"/>
</dbReference>
<evidence type="ECO:0000259" key="17">
    <source>
        <dbReference type="Pfam" id="PF07715"/>
    </source>
</evidence>
<dbReference type="InterPro" id="IPR012910">
    <property type="entry name" value="Plug_dom"/>
</dbReference>
<keyword evidence="8" id="KW-0406">Ion transport</keyword>
<evidence type="ECO:0000256" key="14">
    <source>
        <dbReference type="RuleBase" id="RU003357"/>
    </source>
</evidence>
<keyword evidence="19" id="KW-1185">Reference proteome</keyword>
<evidence type="ECO:0000256" key="11">
    <source>
        <dbReference type="ARBA" id="ARBA00023237"/>
    </source>
</evidence>
<evidence type="ECO:0000259" key="16">
    <source>
        <dbReference type="Pfam" id="PF00593"/>
    </source>
</evidence>
<feature type="short sequence motif" description="TonB C-terminal box" evidence="13">
    <location>
        <begin position="726"/>
        <end position="743"/>
    </location>
</feature>
<dbReference type="PROSITE" id="PS01156">
    <property type="entry name" value="TONB_DEPENDENT_REC_2"/>
    <property type="match status" value="1"/>
</dbReference>
<accession>Q2G7P2</accession>
<dbReference type="PROSITE" id="PS52016">
    <property type="entry name" value="TONB_DEPENDENT_REC_3"/>
    <property type="match status" value="1"/>
</dbReference>
<dbReference type="SUPFAM" id="SSF56935">
    <property type="entry name" value="Porins"/>
    <property type="match status" value="1"/>
</dbReference>
<dbReference type="STRING" id="279238.Saro_1691"/>
<dbReference type="PANTHER" id="PTHR32552:SF81">
    <property type="entry name" value="TONB-DEPENDENT OUTER MEMBRANE RECEPTOR"/>
    <property type="match status" value="1"/>
</dbReference>
<keyword evidence="2 12" id="KW-0813">Transport</keyword>
<keyword evidence="3 12" id="KW-1134">Transmembrane beta strand</keyword>
<keyword evidence="18" id="KW-0675">Receptor</keyword>
<evidence type="ECO:0000256" key="15">
    <source>
        <dbReference type="SAM" id="SignalP"/>
    </source>
</evidence>
<organism evidence="18 19">
    <name type="scientific">Novosphingobium aromaticivorans (strain ATCC 700278 / DSM 12444 / CCUG 56034 / CIP 105152 / NBRC 16084 / F199)</name>
    <dbReference type="NCBI Taxonomy" id="279238"/>
    <lineage>
        <taxon>Bacteria</taxon>
        <taxon>Pseudomonadati</taxon>
        <taxon>Pseudomonadota</taxon>
        <taxon>Alphaproteobacteria</taxon>
        <taxon>Sphingomonadales</taxon>
        <taxon>Sphingomonadaceae</taxon>
        <taxon>Novosphingobium</taxon>
    </lineage>
</organism>
<feature type="signal peptide" evidence="15">
    <location>
        <begin position="1"/>
        <end position="27"/>
    </location>
</feature>
<sequence length="743" mass="80866">MRERLYRGIALAGVAAASIFAAAPVLAQEVQSDRAVPDGEIVVTATKRAESLQSVPISVSAIGGDTLAKARVGSVDSLVTKVANLQLTSIVGDNTPIFALRGVSMSDYSLNQSSPVATYYDEVYKGNFAFLGVTMFDLERVEVLRGPQGTLYGKNTTGGAVNIIANSAKLGETSGYFSAGYGNYDRFDLNGAVNVPLGEKAALRIAGTYARADGWFKNVVPGKPDLASTDEYAIRGTLNFEASDTVRFVLRASTSYQNPQNYGIYAQPEDVNRPGLDRWEIASNIATKRKARTYSVALTSNFDVSDTLTVTSITSWDKGNLFFYEDTDGTASQLLEIPYTDRATQFAQDLRLTSDTGGPFDFILGAYFNREKVYNETAFEIGKDIDLTGDNIVTADDCVEGLTNEDGSDDGIACLFRNRFDQVKKSYAIYSDLKYQVTDAVTLRGGLRYTHDTGRQSGFRSDALGVDGSEVANLIPLSSLSYSQDNLSGKIGLDYKLADGNLLYASVSRGYRAPSFNAQAFFDPSELSVAKPEQVTSYEVGAKTQFLDRRITLNVAGFYYDYRNQQFINVDPVLGSQTLLNIPKSRIYGGEAELTIRASDRLTLHSGMGVLATKIQRGSVSGVDVSGNRLSNAPTFTFNATIDLTLVDGDMGKLSVHPDVAYQSSQFFEVLNIPRLRQTSYALVGGHIDWESADGRFNASVWGKNLSNKFYFTSRVDLLAGFGFDYNHIGNPRTYGVTVGAKF</sequence>
<feature type="domain" description="TonB-dependent receptor-like beta-barrel" evidence="16">
    <location>
        <begin position="245"/>
        <end position="706"/>
    </location>
</feature>
<dbReference type="InterPro" id="IPR039426">
    <property type="entry name" value="TonB-dep_rcpt-like"/>
</dbReference>
<evidence type="ECO:0000313" key="18">
    <source>
        <dbReference type="EMBL" id="ABD26131.1"/>
    </source>
</evidence>
<keyword evidence="5 12" id="KW-0812">Transmembrane</keyword>
<dbReference type="GO" id="GO:0006826">
    <property type="term" value="P:iron ion transport"/>
    <property type="evidence" value="ECO:0007669"/>
    <property type="project" value="UniProtKB-KW"/>
</dbReference>
<dbReference type="InterPro" id="IPR036942">
    <property type="entry name" value="Beta-barrel_TonB_sf"/>
</dbReference>
<dbReference type="EMBL" id="CP000248">
    <property type="protein sequence ID" value="ABD26131.1"/>
    <property type="molecule type" value="Genomic_DNA"/>
</dbReference>
<keyword evidence="6 15" id="KW-0732">Signal</keyword>
<dbReference type="HOGENOM" id="CLU_008287_15_0_5"/>
<feature type="domain" description="TonB-dependent receptor plug" evidence="17">
    <location>
        <begin position="52"/>
        <end position="160"/>
    </location>
</feature>
<comment type="similarity">
    <text evidence="12 14">Belongs to the TonB-dependent receptor family.</text>
</comment>
<keyword evidence="7" id="KW-0408">Iron</keyword>
<dbReference type="Proteomes" id="UP000009134">
    <property type="component" value="Chromosome"/>
</dbReference>
<proteinExistence type="inferred from homology"/>
<protein>
    <submittedName>
        <fullName evidence="18">TonB-dependent receptor</fullName>
    </submittedName>
</protein>
<dbReference type="KEGG" id="nar:Saro_1691"/>
<name>Q2G7P2_NOVAD</name>
<evidence type="ECO:0000256" key="12">
    <source>
        <dbReference type="PROSITE-ProRule" id="PRU01360"/>
    </source>
</evidence>
<keyword evidence="9 14" id="KW-0798">TonB box</keyword>
<evidence type="ECO:0000256" key="9">
    <source>
        <dbReference type="ARBA" id="ARBA00023077"/>
    </source>
</evidence>
<feature type="chain" id="PRO_5004208025" evidence="15">
    <location>
        <begin position="28"/>
        <end position="743"/>
    </location>
</feature>
<dbReference type="PANTHER" id="PTHR32552">
    <property type="entry name" value="FERRICHROME IRON RECEPTOR-RELATED"/>
    <property type="match status" value="1"/>
</dbReference>
<gene>
    <name evidence="18" type="ordered locus">Saro_1691</name>
</gene>
<evidence type="ECO:0000256" key="10">
    <source>
        <dbReference type="ARBA" id="ARBA00023136"/>
    </source>
</evidence>
<evidence type="ECO:0000256" key="6">
    <source>
        <dbReference type="ARBA" id="ARBA00022729"/>
    </source>
</evidence>
<evidence type="ECO:0000256" key="1">
    <source>
        <dbReference type="ARBA" id="ARBA00004571"/>
    </source>
</evidence>
<comment type="subcellular location">
    <subcellularLocation>
        <location evidence="1 12">Cell outer membrane</location>
        <topology evidence="1 12">Multi-pass membrane protein</topology>
    </subcellularLocation>
</comment>
<dbReference type="InterPro" id="IPR000531">
    <property type="entry name" value="Beta-barrel_TonB"/>
</dbReference>
<dbReference type="AlphaFoldDB" id="Q2G7P2"/>
<evidence type="ECO:0000256" key="3">
    <source>
        <dbReference type="ARBA" id="ARBA00022452"/>
    </source>
</evidence>
<evidence type="ECO:0000256" key="13">
    <source>
        <dbReference type="PROSITE-ProRule" id="PRU10144"/>
    </source>
</evidence>
<keyword evidence="11 12" id="KW-0998">Cell outer membrane</keyword>
<evidence type="ECO:0000256" key="7">
    <source>
        <dbReference type="ARBA" id="ARBA00023004"/>
    </source>
</evidence>
<evidence type="ECO:0000256" key="8">
    <source>
        <dbReference type="ARBA" id="ARBA00023065"/>
    </source>
</evidence>
<keyword evidence="10 12" id="KW-0472">Membrane</keyword>
<dbReference type="Gene3D" id="2.40.170.20">
    <property type="entry name" value="TonB-dependent receptor, beta-barrel domain"/>
    <property type="match status" value="1"/>
</dbReference>